<evidence type="ECO:0000313" key="4">
    <source>
        <dbReference type="EMBL" id="WEL19596.1"/>
    </source>
</evidence>
<dbReference type="InterPro" id="IPR001763">
    <property type="entry name" value="Rhodanese-like_dom"/>
</dbReference>
<dbReference type="GeneID" id="90590018"/>
<dbReference type="EMBL" id="CP104395">
    <property type="protein sequence ID" value="WEL19596.1"/>
    <property type="molecule type" value="Genomic_DNA"/>
</dbReference>
<feature type="region of interest" description="Disordered" evidence="2">
    <location>
        <begin position="1"/>
        <end position="23"/>
    </location>
</feature>
<dbReference type="Pfam" id="PF00753">
    <property type="entry name" value="Lactamase_B"/>
    <property type="match status" value="1"/>
</dbReference>
<dbReference type="Pfam" id="PF00581">
    <property type="entry name" value="Rhodanese"/>
    <property type="match status" value="1"/>
</dbReference>
<proteinExistence type="predicted"/>
<keyword evidence="1" id="KW-0479">Metal-binding</keyword>
<name>A0ABY8CIU1_9ARCH</name>
<dbReference type="PANTHER" id="PTHR43084:SF1">
    <property type="entry name" value="PERSULFIDE DIOXYGENASE ETHE1, MITOCHONDRIAL"/>
    <property type="match status" value="1"/>
</dbReference>
<dbReference type="Proteomes" id="UP001218034">
    <property type="component" value="Chromosome"/>
</dbReference>
<dbReference type="InterPro" id="IPR044528">
    <property type="entry name" value="POD-like_MBL-fold"/>
</dbReference>
<evidence type="ECO:0000313" key="5">
    <source>
        <dbReference type="Proteomes" id="UP001218034"/>
    </source>
</evidence>
<accession>A0ABY8CIU1</accession>
<keyword evidence="5" id="KW-1185">Reference proteome</keyword>
<evidence type="ECO:0000256" key="1">
    <source>
        <dbReference type="ARBA" id="ARBA00022723"/>
    </source>
</evidence>
<dbReference type="SMART" id="SM00849">
    <property type="entry name" value="Lactamase_B"/>
    <property type="match status" value="1"/>
</dbReference>
<dbReference type="PROSITE" id="PS50206">
    <property type="entry name" value="RHODANESE_3"/>
    <property type="match status" value="1"/>
</dbReference>
<gene>
    <name evidence="4" type="primary">pspE</name>
    <name evidence="4" type="ORF">SVXNc_0580</name>
</gene>
<organism evidence="4 5">
    <name type="scientific">Candidatus Nanohalococcus occultus</name>
    <dbReference type="NCBI Taxonomy" id="2978047"/>
    <lineage>
        <taxon>Archaea</taxon>
        <taxon>Candidatus Nanohalarchaeota</taxon>
        <taxon>Candidatus Nanohalarchaeota incertae sedis</taxon>
        <taxon>Candidatus Nanohalococcus</taxon>
    </lineage>
</organism>
<protein>
    <submittedName>
        <fullName evidence="4">Rhodanese-related sulfurtransferase</fullName>
    </submittedName>
</protein>
<dbReference type="SUPFAM" id="SSF56281">
    <property type="entry name" value="Metallo-hydrolase/oxidoreductase"/>
    <property type="match status" value="1"/>
</dbReference>
<dbReference type="PANTHER" id="PTHR43084">
    <property type="entry name" value="PERSULFIDE DIOXYGENASE ETHE1"/>
    <property type="match status" value="1"/>
</dbReference>
<dbReference type="Gene3D" id="3.40.250.10">
    <property type="entry name" value="Rhodanese-like domain"/>
    <property type="match status" value="1"/>
</dbReference>
<feature type="domain" description="Rhodanese" evidence="3">
    <location>
        <begin position="26"/>
        <end position="120"/>
    </location>
</feature>
<dbReference type="CDD" id="cd07724">
    <property type="entry name" value="POD-like_MBL-fold"/>
    <property type="match status" value="1"/>
</dbReference>
<feature type="compositionally biased region" description="Acidic residues" evidence="2">
    <location>
        <begin position="1"/>
        <end position="12"/>
    </location>
</feature>
<dbReference type="InterPro" id="IPR036866">
    <property type="entry name" value="RibonucZ/Hydroxyglut_hydro"/>
</dbReference>
<dbReference type="SMART" id="SM00450">
    <property type="entry name" value="RHOD"/>
    <property type="match status" value="1"/>
</dbReference>
<dbReference type="InterPro" id="IPR036873">
    <property type="entry name" value="Rhodanese-like_dom_sf"/>
</dbReference>
<evidence type="ECO:0000259" key="3">
    <source>
        <dbReference type="PROSITE" id="PS50206"/>
    </source>
</evidence>
<dbReference type="SUPFAM" id="SSF52821">
    <property type="entry name" value="Rhodanese/Cell cycle control phosphatase"/>
    <property type="match status" value="1"/>
</dbReference>
<dbReference type="InterPro" id="IPR001279">
    <property type="entry name" value="Metallo-B-lactamas"/>
</dbReference>
<sequence length="388" mass="43198">MKSELPDTDQDVESVKPTQLKRRIDSGDKTAILDVRNQNDFEQWRLEGENLEAVNIPYFEFLDGEIEELVEKVPENPVVLCAKGESSEYIAALLKQNGIDAKHLEDGMYGWAGIYEKHRINEEPLIFQYQRPSSGCLGYMVISEGQAAVIDPLRAFTERYSQDAEKHGAQIKYVLDTHVHADHISGLRELAENTDAEPVMSEKAVERGVTYSNKLETVQDGDRLAIGETEIEVIETPGHTTGMVSYKVDKVVFTGDGLFTESVARPDLEEGEAGAEKAAKLLYSSLHDKILGLEDQTVVAPAHFSAAAEVGENNAYIRELGDLKHSMEALEMEKQEFVRFVVSDMPPRPANYEEIIETNLGVKQQSDEQAFELELGPNNCAASKDSMT</sequence>
<dbReference type="InterPro" id="IPR051682">
    <property type="entry name" value="Mito_Persulfide_Diox"/>
</dbReference>
<evidence type="ECO:0000256" key="2">
    <source>
        <dbReference type="SAM" id="MobiDB-lite"/>
    </source>
</evidence>
<reference evidence="4 5" key="1">
    <citation type="submission" date="2022-09" db="EMBL/GenBank/DDBJ databases">
        <title>Xylan utilization by haloarchaea-nanohaloarchaea associations.</title>
        <authorList>
            <person name="Yakimov M."/>
        </authorList>
    </citation>
    <scope>NUCLEOTIDE SEQUENCE [LARGE SCALE GENOMIC DNA]</scope>
    <source>
        <strain evidence="4 5">SVXNc</strain>
    </source>
</reference>
<dbReference type="Gene3D" id="3.60.15.10">
    <property type="entry name" value="Ribonuclease Z/Hydroxyacylglutathione hydrolase-like"/>
    <property type="match status" value="1"/>
</dbReference>
<dbReference type="RefSeq" id="WP_347721437.1">
    <property type="nucleotide sequence ID" value="NZ_CP104395.1"/>
</dbReference>